<protein>
    <recommendedName>
        <fullName evidence="3">HTH tetR-type domain-containing protein</fullName>
    </recommendedName>
</protein>
<proteinExistence type="predicted"/>
<dbReference type="RefSeq" id="WP_171162989.1">
    <property type="nucleotide sequence ID" value="NZ_CP053073.1"/>
</dbReference>
<dbReference type="Proteomes" id="UP000503096">
    <property type="component" value="Chromosome"/>
</dbReference>
<reference evidence="4 5" key="1">
    <citation type="submission" date="2020-04" db="EMBL/GenBank/DDBJ databases">
        <title>Usitatibacter rugosus gen. nov., sp. nov. and Usitatibacter palustris sp. nov., novel members of Usitatibacteraceae fam. nov. within the order Nitrosomonadales isolated from soil.</title>
        <authorList>
            <person name="Huber K.J."/>
            <person name="Neumann-Schaal M."/>
            <person name="Geppert A."/>
            <person name="Luckner M."/>
            <person name="Wanner G."/>
            <person name="Overmann J."/>
        </authorList>
    </citation>
    <scope>NUCLEOTIDE SEQUENCE [LARGE SCALE GENOMIC DNA]</scope>
    <source>
        <strain evidence="4 5">Swamp67</strain>
    </source>
</reference>
<dbReference type="Pfam" id="PF00440">
    <property type="entry name" value="TetR_N"/>
    <property type="match status" value="1"/>
</dbReference>
<dbReference type="Gene3D" id="1.10.357.10">
    <property type="entry name" value="Tetracycline Repressor, domain 2"/>
    <property type="match status" value="1"/>
</dbReference>
<keyword evidence="5" id="KW-1185">Reference proteome</keyword>
<dbReference type="KEGG" id="upl:DSM104440_02410"/>
<dbReference type="EMBL" id="CP053073">
    <property type="protein sequence ID" value="QJR15588.1"/>
    <property type="molecule type" value="Genomic_DNA"/>
</dbReference>
<dbReference type="SUPFAM" id="SSF46689">
    <property type="entry name" value="Homeodomain-like"/>
    <property type="match status" value="1"/>
</dbReference>
<dbReference type="AlphaFoldDB" id="A0A6M4H9P8"/>
<evidence type="ECO:0000259" key="3">
    <source>
        <dbReference type="PROSITE" id="PS50977"/>
    </source>
</evidence>
<dbReference type="PROSITE" id="PS50977">
    <property type="entry name" value="HTH_TETR_2"/>
    <property type="match status" value="1"/>
</dbReference>
<evidence type="ECO:0000313" key="4">
    <source>
        <dbReference type="EMBL" id="QJR15588.1"/>
    </source>
</evidence>
<accession>A0A6M4H9P8</accession>
<evidence type="ECO:0000256" key="1">
    <source>
        <dbReference type="ARBA" id="ARBA00023125"/>
    </source>
</evidence>
<dbReference type="PRINTS" id="PR00455">
    <property type="entry name" value="HTHTETR"/>
</dbReference>
<evidence type="ECO:0000256" key="2">
    <source>
        <dbReference type="PROSITE-ProRule" id="PRU00335"/>
    </source>
</evidence>
<gene>
    <name evidence="4" type="ORF">DSM104440_02410</name>
</gene>
<dbReference type="Pfam" id="PF17929">
    <property type="entry name" value="TetR_C_34"/>
    <property type="match status" value="1"/>
</dbReference>
<dbReference type="InterPro" id="IPR041483">
    <property type="entry name" value="TetR_C_34"/>
</dbReference>
<sequence length="221" mass="24842">MVVKQRAVATADKAERRGEILDAVEAMFLQHPDRMASVAEVAGAAGLAKGTVYLYFPSKEEMLLALHERHVAVFFRELMRLIESGRKVDFDATMAVTLKHLIRVPGYLPLTSRCFGMMDRDIPTEVAIAFKVRVGQALVMAGAGLERHYPKLKAGDGVTLLQHSYGLIVGLWQLLHPIERFGKALQRPELKLFKRDYEREIERALRALWTGTIETAKGKSR</sequence>
<dbReference type="InParanoid" id="A0A6M4H9P8"/>
<organism evidence="4 5">
    <name type="scientific">Usitatibacter palustris</name>
    <dbReference type="NCBI Taxonomy" id="2732487"/>
    <lineage>
        <taxon>Bacteria</taxon>
        <taxon>Pseudomonadati</taxon>
        <taxon>Pseudomonadota</taxon>
        <taxon>Betaproteobacteria</taxon>
        <taxon>Nitrosomonadales</taxon>
        <taxon>Usitatibacteraceae</taxon>
        <taxon>Usitatibacter</taxon>
    </lineage>
</organism>
<feature type="domain" description="HTH tetR-type" evidence="3">
    <location>
        <begin position="14"/>
        <end position="74"/>
    </location>
</feature>
<evidence type="ECO:0000313" key="5">
    <source>
        <dbReference type="Proteomes" id="UP000503096"/>
    </source>
</evidence>
<dbReference type="InterPro" id="IPR009057">
    <property type="entry name" value="Homeodomain-like_sf"/>
</dbReference>
<feature type="DNA-binding region" description="H-T-H motif" evidence="2">
    <location>
        <begin position="37"/>
        <end position="56"/>
    </location>
</feature>
<name>A0A6M4H9P8_9PROT</name>
<dbReference type="GO" id="GO:0003677">
    <property type="term" value="F:DNA binding"/>
    <property type="evidence" value="ECO:0007669"/>
    <property type="project" value="UniProtKB-UniRule"/>
</dbReference>
<keyword evidence="1 2" id="KW-0238">DNA-binding</keyword>
<dbReference type="InterPro" id="IPR001647">
    <property type="entry name" value="HTH_TetR"/>
</dbReference>